<dbReference type="HOGENOM" id="CLU_1525016_0_0_1"/>
<gene>
    <name evidence="1" type="ORF">CFIO01_08062</name>
</gene>
<keyword evidence="2" id="KW-1185">Reference proteome</keyword>
<dbReference type="AlphaFoldDB" id="A0A010RRC6"/>
<organism evidence="1 2">
    <name type="scientific">Colletotrichum fioriniae PJ7</name>
    <dbReference type="NCBI Taxonomy" id="1445577"/>
    <lineage>
        <taxon>Eukaryota</taxon>
        <taxon>Fungi</taxon>
        <taxon>Dikarya</taxon>
        <taxon>Ascomycota</taxon>
        <taxon>Pezizomycotina</taxon>
        <taxon>Sordariomycetes</taxon>
        <taxon>Hypocreomycetidae</taxon>
        <taxon>Glomerellales</taxon>
        <taxon>Glomerellaceae</taxon>
        <taxon>Colletotrichum</taxon>
        <taxon>Colletotrichum acutatum species complex</taxon>
    </lineage>
</organism>
<proteinExistence type="predicted"/>
<name>A0A010RRC6_9PEZI</name>
<dbReference type="eggNOG" id="ENOG502RE1J">
    <property type="taxonomic scope" value="Eukaryota"/>
</dbReference>
<protein>
    <submittedName>
        <fullName evidence="1">Uncharacterized protein</fullName>
    </submittedName>
</protein>
<dbReference type="KEGG" id="cfj:CFIO01_08062"/>
<evidence type="ECO:0000313" key="2">
    <source>
        <dbReference type="Proteomes" id="UP000020467"/>
    </source>
</evidence>
<evidence type="ECO:0000313" key="1">
    <source>
        <dbReference type="EMBL" id="EXF83021.1"/>
    </source>
</evidence>
<comment type="caution">
    <text evidence="1">The sequence shown here is derived from an EMBL/GenBank/DDBJ whole genome shotgun (WGS) entry which is preliminary data.</text>
</comment>
<accession>A0A010RRC6</accession>
<reference evidence="1 2" key="1">
    <citation type="submission" date="2014-02" db="EMBL/GenBank/DDBJ databases">
        <title>The genome sequence of Colletotrichum fioriniae PJ7.</title>
        <authorList>
            <person name="Baroncelli R."/>
            <person name="Thon M.R."/>
        </authorList>
    </citation>
    <scope>NUCLEOTIDE SEQUENCE [LARGE SCALE GENOMIC DNA]</scope>
    <source>
        <strain evidence="1 2">PJ7</strain>
    </source>
</reference>
<dbReference type="Proteomes" id="UP000020467">
    <property type="component" value="Unassembled WGS sequence"/>
</dbReference>
<dbReference type="EMBL" id="JARH01000268">
    <property type="protein sequence ID" value="EXF83021.1"/>
    <property type="molecule type" value="Genomic_DNA"/>
</dbReference>
<sequence>MGVLSSVKVVVNTLLNVLIDLAGDAFALLDVKIRIPVISDLLKEIGIPDRSYLDLVCWIPAMSFTVIYKLGTQKTPFTVDNIALQTGAAAGISRTVQARMAQNTSTSLATKPMAVDTGIMTTAAFTSSESHTARQQQASAHKSKASLNFDLLLRLYKRSQHGANDPWIHQASDLGR</sequence>
<dbReference type="OrthoDB" id="3235083at2759"/>